<gene>
    <name evidence="5" type="ORF">CLH61_16240</name>
</gene>
<dbReference type="Gene3D" id="1.25.40.20">
    <property type="entry name" value="Ankyrin repeat-containing domain"/>
    <property type="match status" value="2"/>
</dbReference>
<protein>
    <submittedName>
        <fullName evidence="5">Ankryin</fullName>
    </submittedName>
</protein>
<dbReference type="PANTHER" id="PTHR24173:SF74">
    <property type="entry name" value="ANKYRIN REPEAT DOMAIN-CONTAINING PROTEIN 16"/>
    <property type="match status" value="1"/>
</dbReference>
<dbReference type="InterPro" id="IPR036770">
    <property type="entry name" value="Ankyrin_rpt-contain_sf"/>
</dbReference>
<sequence>MAQGSGARAPMFVLLAVSLGLAACSAVPLPANLNPASATRAETPLMAAVSGGHIDDVRSLAESGAALNTLTESGTPLAEAVRRGEERIAWYLLSQGAAPDLAVAGQPTPLMVAAEAGAGRLVRLLLSAGANVNVVSAEGATPVILAARNGHLSVVKALLSAGANVNVSQGGQSLLMMVVGGGDLLTAEMLLAAGAEVNYRSPDGQTALDVARARRNPDLEMLLVQAGAEL</sequence>
<evidence type="ECO:0000313" key="5">
    <source>
        <dbReference type="EMBL" id="PHQ13852.1"/>
    </source>
</evidence>
<feature type="repeat" description="ANK" evidence="3">
    <location>
        <begin position="138"/>
        <end position="170"/>
    </location>
</feature>
<feature type="repeat" description="ANK" evidence="3">
    <location>
        <begin position="203"/>
        <end position="230"/>
    </location>
</feature>
<dbReference type="PRINTS" id="PR01415">
    <property type="entry name" value="ANKYRIN"/>
</dbReference>
<feature type="signal peptide" evidence="4">
    <location>
        <begin position="1"/>
        <end position="22"/>
    </location>
</feature>
<dbReference type="Proteomes" id="UP000231409">
    <property type="component" value="Unassembled WGS sequence"/>
</dbReference>
<dbReference type="EMBL" id="NTFH01000013">
    <property type="protein sequence ID" value="PHQ13852.1"/>
    <property type="molecule type" value="Genomic_DNA"/>
</dbReference>
<name>A0A2G1UHB6_9GAMM</name>
<dbReference type="SUPFAM" id="SSF48403">
    <property type="entry name" value="Ankyrin repeat"/>
    <property type="match status" value="1"/>
</dbReference>
<organism evidence="5 6">
    <name type="scientific">Marinobacter profundi</name>
    <dbReference type="NCBI Taxonomy" id="2666256"/>
    <lineage>
        <taxon>Bacteria</taxon>
        <taxon>Pseudomonadati</taxon>
        <taxon>Pseudomonadota</taxon>
        <taxon>Gammaproteobacteria</taxon>
        <taxon>Pseudomonadales</taxon>
        <taxon>Marinobacteraceae</taxon>
        <taxon>Marinobacter</taxon>
    </lineage>
</organism>
<feature type="chain" id="PRO_5013921621" evidence="4">
    <location>
        <begin position="23"/>
        <end position="230"/>
    </location>
</feature>
<dbReference type="InterPro" id="IPR002110">
    <property type="entry name" value="Ankyrin_rpt"/>
</dbReference>
<keyword evidence="4" id="KW-0732">Signal</keyword>
<dbReference type="Pfam" id="PF12796">
    <property type="entry name" value="Ank_2"/>
    <property type="match status" value="2"/>
</dbReference>
<keyword evidence="1" id="KW-0677">Repeat</keyword>
<feature type="repeat" description="ANK" evidence="3">
    <location>
        <begin position="170"/>
        <end position="202"/>
    </location>
</feature>
<dbReference type="PROSITE" id="PS50297">
    <property type="entry name" value="ANK_REP_REGION"/>
    <property type="match status" value="4"/>
</dbReference>
<evidence type="ECO:0000256" key="4">
    <source>
        <dbReference type="SAM" id="SignalP"/>
    </source>
</evidence>
<evidence type="ECO:0000313" key="6">
    <source>
        <dbReference type="Proteomes" id="UP000231409"/>
    </source>
</evidence>
<dbReference type="PANTHER" id="PTHR24173">
    <property type="entry name" value="ANKYRIN REPEAT CONTAINING"/>
    <property type="match status" value="1"/>
</dbReference>
<dbReference type="AlphaFoldDB" id="A0A2G1UHB6"/>
<dbReference type="SMART" id="SM00248">
    <property type="entry name" value="ANK"/>
    <property type="match status" value="5"/>
</dbReference>
<dbReference type="RefSeq" id="WP_099615816.1">
    <property type="nucleotide sequence ID" value="NZ_KZ319376.1"/>
</dbReference>
<keyword evidence="6" id="KW-1185">Reference proteome</keyword>
<dbReference type="PROSITE" id="PS50088">
    <property type="entry name" value="ANK_REPEAT"/>
    <property type="match status" value="5"/>
</dbReference>
<keyword evidence="2 3" id="KW-0040">ANK repeat</keyword>
<feature type="repeat" description="ANK" evidence="3">
    <location>
        <begin position="40"/>
        <end position="72"/>
    </location>
</feature>
<feature type="repeat" description="ANK" evidence="3">
    <location>
        <begin position="105"/>
        <end position="137"/>
    </location>
</feature>
<reference evidence="5 6" key="1">
    <citation type="submission" date="2017-09" db="EMBL/GenBank/DDBJ databases">
        <title>The draft genome sequences of Marinobacter sp. PWS21.</title>
        <authorList>
            <person name="Cao J."/>
        </authorList>
    </citation>
    <scope>NUCLEOTIDE SEQUENCE [LARGE SCALE GENOMIC DNA]</scope>
    <source>
        <strain evidence="5 6">PWS21</strain>
    </source>
</reference>
<comment type="caution">
    <text evidence="5">The sequence shown here is derived from an EMBL/GenBank/DDBJ whole genome shotgun (WGS) entry which is preliminary data.</text>
</comment>
<proteinExistence type="predicted"/>
<accession>A0A2G1UHB6</accession>
<evidence type="ECO:0000256" key="1">
    <source>
        <dbReference type="ARBA" id="ARBA00022737"/>
    </source>
</evidence>
<evidence type="ECO:0000256" key="2">
    <source>
        <dbReference type="ARBA" id="ARBA00023043"/>
    </source>
</evidence>
<evidence type="ECO:0000256" key="3">
    <source>
        <dbReference type="PROSITE-ProRule" id="PRU00023"/>
    </source>
</evidence>